<evidence type="ECO:0000256" key="3">
    <source>
        <dbReference type="ARBA" id="ARBA00022723"/>
    </source>
</evidence>
<evidence type="ECO:0000259" key="9">
    <source>
        <dbReference type="Pfam" id="PF00694"/>
    </source>
</evidence>
<dbReference type="InterPro" id="IPR044137">
    <property type="entry name" value="AcnA_IRP_Swivel"/>
</dbReference>
<keyword evidence="6 10" id="KW-0456">Lyase</keyword>
<comment type="cofactor">
    <cofactor evidence="1">
        <name>[4Fe-4S] cluster</name>
        <dbReference type="ChEBI" id="CHEBI:49883"/>
    </cofactor>
</comment>
<evidence type="ECO:0000259" key="8">
    <source>
        <dbReference type="Pfam" id="PF00330"/>
    </source>
</evidence>
<feature type="compositionally biased region" description="Gly residues" evidence="7">
    <location>
        <begin position="403"/>
        <end position="415"/>
    </location>
</feature>
<feature type="region of interest" description="Disordered" evidence="7">
    <location>
        <begin position="371"/>
        <end position="390"/>
    </location>
</feature>
<dbReference type="InterPro" id="IPR036008">
    <property type="entry name" value="Aconitase_4Fe-4S_dom"/>
</dbReference>
<feature type="domain" description="Aconitase/3-isopropylmalate dehydratase large subunit alpha/beta/alpha" evidence="8">
    <location>
        <begin position="79"/>
        <end position="587"/>
    </location>
</feature>
<dbReference type="InterPro" id="IPR006249">
    <property type="entry name" value="Aconitase/IRP2"/>
</dbReference>
<dbReference type="Pfam" id="PF00330">
    <property type="entry name" value="Aconitase"/>
    <property type="match status" value="1"/>
</dbReference>
<dbReference type="GO" id="GO:0046872">
    <property type="term" value="F:metal ion binding"/>
    <property type="evidence" value="ECO:0007669"/>
    <property type="project" value="UniProtKB-KW"/>
</dbReference>
<keyword evidence="5" id="KW-0411">Iron-sulfur</keyword>
<dbReference type="PRINTS" id="PR00415">
    <property type="entry name" value="ACONITASE"/>
</dbReference>
<sequence>MSNDSLSDAVREFEHDGETYKMADLTVLEEQGLCELEKLPVSVRVLLESVLRNAATDGDTVDADAVRAAAAWEPDVPDAEVPFTVSRVVLQDLTGVPAVVDLAALRSAAEREGVDPTVVEPEVPCDLVIDHSVQVDHFGSADAYEKNVEIEYERNEERYRAIKWAEGAFEDFNVVPPGTGIVHQVNLEHLGRVVHEREVNGEQWLLPDTLVGTDSHTPMIGGIGVVGWGVGGIEAEAALLGQPINMSLPEVVGVRLSGELPEGATATDLVLHITETLREVGVVDKFVEFYGPGVSQLSVADRATISNMAPEQGSTISMFPVDEKTLEYLELTGREPDHVELVREYLEAQGLFGEQEPEYTETVEFDLGDVEPSLAGHKKPHDRTPMGDLDEHFPSLLEEQGVIGPGGEPAIGDGGSAAADDATASGPGLALDKKVPVELEDGTEIEIGHGDVLVSAITSCTNTSNPSVMVAAGLLARNAAERGLEVPDYVKTSLAPGSRVVTEYLERANLLDDLEELGYHVVGYGCTTCIGNSGPLPAPIEDAIDEHDLWTTSVLSGNRNFEARIHPKIKANYLASPPLVVAYGLAGRMNIDLEHEPIGTDDDGEAVYLEDVWPDSEEIRRTIHESVSPELFAEKYASVYEGDDRWEALDAPTGDVYDWDPESTYIREPPFFKDFPLEAPGVENVEGARALLTLGDTVTTDHISPAGLFGEDLPAGQWLKERGVEPHEFNTYGSRRGNHEVMMRGTFANVRIKNELLDGKEGGYTIHHPTGEETTVFEASERYREDDTPLIVMAGEELGTGSSRDWAAKGTDLLGIRATIGKSYERIYRDNLIGMGVLPLQFDDGEGWEELGLEGDEYFQIEGLEDGLEPNAKLTVTAEDDEGNVTEFDVTAQVDTPMAVEYVENGGVLHLVLRRLLQEEAK</sequence>
<evidence type="ECO:0000313" key="10">
    <source>
        <dbReference type="EMBL" id="QRV15363.1"/>
    </source>
</evidence>
<dbReference type="InterPro" id="IPR001030">
    <property type="entry name" value="Acoase/IPM_deHydtase_lsu_aba"/>
</dbReference>
<keyword evidence="11" id="KW-1185">Reference proteome</keyword>
<keyword evidence="4" id="KW-0408">Iron</keyword>
<dbReference type="NCBIfam" id="NF006757">
    <property type="entry name" value="PRK09277.1"/>
    <property type="match status" value="1"/>
</dbReference>
<dbReference type="SUPFAM" id="SSF52016">
    <property type="entry name" value="LeuD/IlvD-like"/>
    <property type="match status" value="1"/>
</dbReference>
<name>A0A8T8E1H8_9EURY</name>
<dbReference type="InterPro" id="IPR000573">
    <property type="entry name" value="AconitaseA/IPMdHydase_ssu_swvl"/>
</dbReference>
<proteinExistence type="inferred from homology"/>
<dbReference type="RefSeq" id="WP_204747907.1">
    <property type="nucleotide sequence ID" value="NZ_CP069188.1"/>
</dbReference>
<dbReference type="NCBIfam" id="NF009520">
    <property type="entry name" value="PRK12881.1"/>
    <property type="match status" value="1"/>
</dbReference>
<organism evidence="10 11">
    <name type="scientific">Haloterrigena salifodinae</name>
    <dbReference type="NCBI Taxonomy" id="2675099"/>
    <lineage>
        <taxon>Archaea</taxon>
        <taxon>Methanobacteriati</taxon>
        <taxon>Methanobacteriota</taxon>
        <taxon>Stenosarchaea group</taxon>
        <taxon>Halobacteria</taxon>
        <taxon>Halobacteriales</taxon>
        <taxon>Natrialbaceae</taxon>
        <taxon>Haloterrigena</taxon>
    </lineage>
</organism>
<dbReference type="Gene3D" id="6.10.190.10">
    <property type="match status" value="1"/>
</dbReference>
<evidence type="ECO:0000256" key="7">
    <source>
        <dbReference type="SAM" id="MobiDB-lite"/>
    </source>
</evidence>
<dbReference type="GO" id="GO:0003994">
    <property type="term" value="F:aconitate hydratase activity"/>
    <property type="evidence" value="ECO:0007669"/>
    <property type="project" value="UniProtKB-EC"/>
</dbReference>
<dbReference type="EMBL" id="CP069188">
    <property type="protein sequence ID" value="QRV15363.1"/>
    <property type="molecule type" value="Genomic_DNA"/>
</dbReference>
<dbReference type="OrthoDB" id="255at2157"/>
<keyword evidence="3" id="KW-0479">Metal-binding</keyword>
<dbReference type="InterPro" id="IPR018136">
    <property type="entry name" value="Aconitase_4Fe-4S_BS"/>
</dbReference>
<dbReference type="Proteomes" id="UP000637819">
    <property type="component" value="Chromosome"/>
</dbReference>
<evidence type="ECO:0000256" key="4">
    <source>
        <dbReference type="ARBA" id="ARBA00023004"/>
    </source>
</evidence>
<dbReference type="InterPro" id="IPR015931">
    <property type="entry name" value="Acnase/IPM_dHydase_lsu_aba_1/3"/>
</dbReference>
<feature type="domain" description="Aconitase A/isopropylmalate dehydratase small subunit swivel" evidence="9">
    <location>
        <begin position="718"/>
        <end position="844"/>
    </location>
</feature>
<dbReference type="GO" id="GO:0051536">
    <property type="term" value="F:iron-sulfur cluster binding"/>
    <property type="evidence" value="ECO:0007669"/>
    <property type="project" value="UniProtKB-KW"/>
</dbReference>
<dbReference type="NCBIfam" id="TIGR01341">
    <property type="entry name" value="aconitase_1"/>
    <property type="match status" value="1"/>
</dbReference>
<dbReference type="FunFam" id="3.20.19.10:FF:000001">
    <property type="entry name" value="Aconitate hydratase"/>
    <property type="match status" value="1"/>
</dbReference>
<evidence type="ECO:0000313" key="11">
    <source>
        <dbReference type="Proteomes" id="UP000637819"/>
    </source>
</evidence>
<dbReference type="AlphaFoldDB" id="A0A8T8E1H8"/>
<dbReference type="SUPFAM" id="SSF53732">
    <property type="entry name" value="Aconitase iron-sulfur domain"/>
    <property type="match status" value="1"/>
</dbReference>
<gene>
    <name evidence="10" type="primary">acnA</name>
    <name evidence="10" type="ORF">JMJ58_00190</name>
</gene>
<comment type="similarity">
    <text evidence="2">Belongs to the aconitase/IPM isomerase family.</text>
</comment>
<feature type="region of interest" description="Disordered" evidence="7">
    <location>
        <begin position="399"/>
        <end position="429"/>
    </location>
</feature>
<evidence type="ECO:0000256" key="2">
    <source>
        <dbReference type="ARBA" id="ARBA00007185"/>
    </source>
</evidence>
<dbReference type="PANTHER" id="PTHR11670">
    <property type="entry name" value="ACONITASE/IRON-RESPONSIVE ELEMENT FAMILY MEMBER"/>
    <property type="match status" value="1"/>
</dbReference>
<feature type="compositionally biased region" description="Low complexity" evidence="7">
    <location>
        <begin position="416"/>
        <end position="428"/>
    </location>
</feature>
<evidence type="ECO:0000256" key="1">
    <source>
        <dbReference type="ARBA" id="ARBA00001966"/>
    </source>
</evidence>
<dbReference type="GeneID" id="62873496"/>
<reference evidence="10 11" key="1">
    <citation type="submission" date="2021-01" db="EMBL/GenBank/DDBJ databases">
        <title>Genome Sequence and Methylation Pattern of Haloterrigena salifodinae BOL5-1, An Extremely Halophilic Archaeon from a Bolivian Salt Mine.</title>
        <authorList>
            <person name="DasSarma P."/>
            <person name="Anton B.P."/>
            <person name="DasSarma S.L."/>
            <person name="von Ehrenheim H.A.L."/>
            <person name="Martinez F.L."/>
            <person name="Guzman D."/>
            <person name="Roberts R.J."/>
            <person name="DasSarma S."/>
        </authorList>
    </citation>
    <scope>NUCLEOTIDE SEQUENCE [LARGE SCALE GENOMIC DNA]</scope>
    <source>
        <strain evidence="10 11">BOL5-1</strain>
    </source>
</reference>
<dbReference type="CDD" id="cd01580">
    <property type="entry name" value="AcnA_IRP_Swivel"/>
    <property type="match status" value="1"/>
</dbReference>
<dbReference type="Gene3D" id="3.30.499.10">
    <property type="entry name" value="Aconitase, domain 3"/>
    <property type="match status" value="2"/>
</dbReference>
<dbReference type="Pfam" id="PF00694">
    <property type="entry name" value="Aconitase_C"/>
    <property type="match status" value="1"/>
</dbReference>
<accession>A0A8T8E1H8</accession>
<dbReference type="PROSITE" id="PS00450">
    <property type="entry name" value="ACONITASE_1"/>
    <property type="match status" value="1"/>
</dbReference>
<protein>
    <submittedName>
        <fullName evidence="10">Aconitate hydratase AcnA</fullName>
        <ecNumber evidence="10">4.2.1.3</ecNumber>
    </submittedName>
</protein>
<dbReference type="KEGG" id="hsal:JMJ58_00190"/>
<evidence type="ECO:0000256" key="6">
    <source>
        <dbReference type="ARBA" id="ARBA00023239"/>
    </source>
</evidence>
<evidence type="ECO:0000256" key="5">
    <source>
        <dbReference type="ARBA" id="ARBA00023014"/>
    </source>
</evidence>
<dbReference type="PROSITE" id="PS01244">
    <property type="entry name" value="ACONITASE_2"/>
    <property type="match status" value="1"/>
</dbReference>
<dbReference type="InterPro" id="IPR015928">
    <property type="entry name" value="Aconitase/3IPM_dehydase_swvl"/>
</dbReference>
<dbReference type="Gene3D" id="3.20.19.10">
    <property type="entry name" value="Aconitase, domain 4"/>
    <property type="match status" value="1"/>
</dbReference>
<dbReference type="EC" id="4.2.1.3" evidence="10"/>